<evidence type="ECO:0000313" key="3">
    <source>
        <dbReference type="Proteomes" id="UP001498398"/>
    </source>
</evidence>
<feature type="chain" id="PRO_5045482653" description="Secreted protein" evidence="1">
    <location>
        <begin position="22"/>
        <end position="106"/>
    </location>
</feature>
<dbReference type="Proteomes" id="UP001498398">
    <property type="component" value="Unassembled WGS sequence"/>
</dbReference>
<comment type="caution">
    <text evidence="2">The sequence shown here is derived from an EMBL/GenBank/DDBJ whole genome shotgun (WGS) entry which is preliminary data.</text>
</comment>
<organism evidence="2 3">
    <name type="scientific">Marasmiellus scandens</name>
    <dbReference type="NCBI Taxonomy" id="2682957"/>
    <lineage>
        <taxon>Eukaryota</taxon>
        <taxon>Fungi</taxon>
        <taxon>Dikarya</taxon>
        <taxon>Basidiomycota</taxon>
        <taxon>Agaricomycotina</taxon>
        <taxon>Agaricomycetes</taxon>
        <taxon>Agaricomycetidae</taxon>
        <taxon>Agaricales</taxon>
        <taxon>Marasmiineae</taxon>
        <taxon>Omphalotaceae</taxon>
        <taxon>Marasmiellus</taxon>
    </lineage>
</organism>
<reference evidence="2 3" key="1">
    <citation type="submission" date="2024-01" db="EMBL/GenBank/DDBJ databases">
        <title>A draft genome for the cacao thread blight pathogen Marasmiellus scandens.</title>
        <authorList>
            <person name="Baruah I.K."/>
            <person name="Leung J."/>
            <person name="Bukari Y."/>
            <person name="Amoako-Attah I."/>
            <person name="Meinhardt L.W."/>
            <person name="Bailey B.A."/>
            <person name="Cohen S.P."/>
        </authorList>
    </citation>
    <scope>NUCLEOTIDE SEQUENCE [LARGE SCALE GENOMIC DNA]</scope>
    <source>
        <strain evidence="2 3">GH-19</strain>
    </source>
</reference>
<feature type="signal peptide" evidence="1">
    <location>
        <begin position="1"/>
        <end position="21"/>
    </location>
</feature>
<accession>A0ABR1JDZ3</accession>
<keyword evidence="3" id="KW-1185">Reference proteome</keyword>
<gene>
    <name evidence="2" type="ORF">VKT23_011099</name>
</gene>
<keyword evidence="1" id="KW-0732">Signal</keyword>
<evidence type="ECO:0000313" key="2">
    <source>
        <dbReference type="EMBL" id="KAK7455225.1"/>
    </source>
</evidence>
<evidence type="ECO:0008006" key="4">
    <source>
        <dbReference type="Google" id="ProtNLM"/>
    </source>
</evidence>
<name>A0ABR1JDZ3_9AGAR</name>
<evidence type="ECO:0000256" key="1">
    <source>
        <dbReference type="SAM" id="SignalP"/>
    </source>
</evidence>
<dbReference type="EMBL" id="JBANRG010000023">
    <property type="protein sequence ID" value="KAK7455225.1"/>
    <property type="molecule type" value="Genomic_DNA"/>
</dbReference>
<sequence>MGVCWQMSLHILLRRYSFVITTQFLAKSTSSKVDISLRGGCNSLLVAYLTDRRQSPRSELGKMFTAGYRCRCRSTLKDMPIHNNRRRREKLRWKPPVERSYLHVSP</sequence>
<protein>
    <recommendedName>
        <fullName evidence="4">Secreted protein</fullName>
    </recommendedName>
</protein>
<proteinExistence type="predicted"/>